<organism evidence="1 2">
    <name type="scientific">Colletotrichum tamarilloi</name>
    <dbReference type="NCBI Taxonomy" id="1209934"/>
    <lineage>
        <taxon>Eukaryota</taxon>
        <taxon>Fungi</taxon>
        <taxon>Dikarya</taxon>
        <taxon>Ascomycota</taxon>
        <taxon>Pezizomycotina</taxon>
        <taxon>Sordariomycetes</taxon>
        <taxon>Hypocreomycetidae</taxon>
        <taxon>Glomerellales</taxon>
        <taxon>Glomerellaceae</taxon>
        <taxon>Colletotrichum</taxon>
        <taxon>Colletotrichum acutatum species complex</taxon>
    </lineage>
</organism>
<keyword evidence="2" id="KW-1185">Reference proteome</keyword>
<dbReference type="PANTHER" id="PTHR36978">
    <property type="entry name" value="P-LOOP CONTAINING NUCLEOTIDE TRIPHOSPHATE HYDROLASE"/>
    <property type="match status" value="1"/>
</dbReference>
<dbReference type="RefSeq" id="XP_060376495.1">
    <property type="nucleotide sequence ID" value="XM_060528968.1"/>
</dbReference>
<evidence type="ECO:0000313" key="1">
    <source>
        <dbReference type="EMBL" id="KAK1484592.1"/>
    </source>
</evidence>
<gene>
    <name evidence="1" type="ORF">CTAM01_12963</name>
</gene>
<sequence length="249" mass="28512">MNTAFADALGVSGTWNPPAKAKYCKERPQGRGRCKIMSRYIDRQPVHPNPRPMKVILLSFGRNATLGFYYALKILGYKPYHQLEVFKNGVPHRDPEAWRKSVAKTFQPLGEFWLSPMIRLVGLFDSYTYYISKLTHSFVYVLYGGYLGPDKQKAQREAVKVYERQIVKELIPADKLLVIKLEEGLGWDKICPFLGHDIPDVPYPRVNEAAEFQVMVMKDMIASWKKTALKVGSFLVPLVGASIWLLRRS</sequence>
<protein>
    <recommendedName>
        <fullName evidence="3">NAD dependent epimerase/dehydratase</fullName>
    </recommendedName>
</protein>
<proteinExistence type="predicted"/>
<name>A0ABQ9QTK9_9PEZI</name>
<dbReference type="EMBL" id="MLFU01000085">
    <property type="protein sequence ID" value="KAK1484592.1"/>
    <property type="molecule type" value="Genomic_DNA"/>
</dbReference>
<dbReference type="Gene3D" id="3.40.50.300">
    <property type="entry name" value="P-loop containing nucleotide triphosphate hydrolases"/>
    <property type="match status" value="2"/>
</dbReference>
<dbReference type="InterPro" id="IPR040632">
    <property type="entry name" value="Sulfotransfer_4"/>
</dbReference>
<evidence type="ECO:0000313" key="2">
    <source>
        <dbReference type="Proteomes" id="UP001227543"/>
    </source>
</evidence>
<dbReference type="GeneID" id="85413206"/>
<comment type="caution">
    <text evidence="1">The sequence shown here is derived from an EMBL/GenBank/DDBJ whole genome shotgun (WGS) entry which is preliminary data.</text>
</comment>
<reference evidence="1 2" key="1">
    <citation type="submission" date="2016-10" db="EMBL/GenBank/DDBJ databases">
        <title>The genome sequence of Colletotrichum fioriniae PJ7.</title>
        <authorList>
            <person name="Baroncelli R."/>
        </authorList>
    </citation>
    <scope>NUCLEOTIDE SEQUENCE [LARGE SCALE GENOMIC DNA]</scope>
    <source>
        <strain evidence="1 2">Tom-12</strain>
    </source>
</reference>
<evidence type="ECO:0008006" key="3">
    <source>
        <dbReference type="Google" id="ProtNLM"/>
    </source>
</evidence>
<dbReference type="Pfam" id="PF17784">
    <property type="entry name" value="Sulfotransfer_4"/>
    <property type="match status" value="2"/>
</dbReference>
<dbReference type="InterPro" id="IPR027417">
    <property type="entry name" value="P-loop_NTPase"/>
</dbReference>
<dbReference type="Proteomes" id="UP001227543">
    <property type="component" value="Unassembled WGS sequence"/>
</dbReference>
<dbReference type="PANTHER" id="PTHR36978:SF4">
    <property type="entry name" value="P-LOOP CONTAINING NUCLEOSIDE TRIPHOSPHATE HYDROLASE PROTEIN"/>
    <property type="match status" value="1"/>
</dbReference>
<accession>A0ABQ9QTK9</accession>